<dbReference type="InterPro" id="IPR001577">
    <property type="entry name" value="Peptidase_M8"/>
</dbReference>
<evidence type="ECO:0000256" key="6">
    <source>
        <dbReference type="ARBA" id="ARBA00023049"/>
    </source>
</evidence>
<name>A0A4Z2DLW5_SCHJA</name>
<comment type="similarity">
    <text evidence="1 10">Belongs to the peptidase M8 family.</text>
</comment>
<proteinExistence type="inferred from homology"/>
<evidence type="ECO:0000313" key="13">
    <source>
        <dbReference type="Proteomes" id="UP000311919"/>
    </source>
</evidence>
<dbReference type="OrthoDB" id="527990at2759"/>
<dbReference type="PANTHER" id="PTHR10942">
    <property type="entry name" value="LEISHMANOLYSIN-LIKE PEPTIDASE"/>
    <property type="match status" value="1"/>
</dbReference>
<evidence type="ECO:0000256" key="11">
    <source>
        <dbReference type="SAM" id="MobiDB-lite"/>
    </source>
</evidence>
<protein>
    <recommendedName>
        <fullName evidence="7 10">Leishmanolysin-like peptidase</fullName>
        <ecNumber evidence="10">3.4.24.-</ecNumber>
    </recommendedName>
</protein>
<keyword evidence="6 9" id="KW-0482">Metalloprotease</keyword>
<dbReference type="GO" id="GO:0005737">
    <property type="term" value="C:cytoplasm"/>
    <property type="evidence" value="ECO:0007669"/>
    <property type="project" value="TreeGrafter"/>
</dbReference>
<feature type="active site" evidence="8">
    <location>
        <position position="197"/>
    </location>
</feature>
<feature type="compositionally biased region" description="Basic and acidic residues" evidence="11">
    <location>
        <begin position="215"/>
        <end position="226"/>
    </location>
</feature>
<gene>
    <name evidence="12" type="ORF">EWB00_010948</name>
</gene>
<evidence type="ECO:0000256" key="7">
    <source>
        <dbReference type="ARBA" id="ARBA00039717"/>
    </source>
</evidence>
<dbReference type="GO" id="GO:0046872">
    <property type="term" value="F:metal ion binding"/>
    <property type="evidence" value="ECO:0007669"/>
    <property type="project" value="UniProtKB-KW"/>
</dbReference>
<evidence type="ECO:0000256" key="3">
    <source>
        <dbReference type="ARBA" id="ARBA00022723"/>
    </source>
</evidence>
<comment type="caution">
    <text evidence="12">The sequence shown here is derived from an EMBL/GenBank/DDBJ whole genome shotgun (WGS) entry which is preliminary data.</text>
</comment>
<dbReference type="GO" id="GO:0004222">
    <property type="term" value="F:metalloendopeptidase activity"/>
    <property type="evidence" value="ECO:0007669"/>
    <property type="project" value="UniProtKB-UniRule"/>
</dbReference>
<evidence type="ECO:0000256" key="10">
    <source>
        <dbReference type="RuleBase" id="RU366077"/>
    </source>
</evidence>
<feature type="binding site" evidence="9">
    <location>
        <position position="200"/>
    </location>
    <ligand>
        <name>Zn(2+)</name>
        <dbReference type="ChEBI" id="CHEBI:29105"/>
        <note>catalytic</note>
    </ligand>
</feature>
<dbReference type="PANTHER" id="PTHR10942:SF0">
    <property type="entry name" value="LEISHMANOLYSIN-LIKE PEPTIDASE"/>
    <property type="match status" value="1"/>
</dbReference>
<dbReference type="SUPFAM" id="SSF55486">
    <property type="entry name" value="Metalloproteases ('zincins'), catalytic domain"/>
    <property type="match status" value="1"/>
</dbReference>
<evidence type="ECO:0000256" key="2">
    <source>
        <dbReference type="ARBA" id="ARBA00022670"/>
    </source>
</evidence>
<keyword evidence="3 9" id="KW-0479">Metal-binding</keyword>
<accession>A0A4Z2DLW5</accession>
<dbReference type="FunFam" id="3.90.132.10:FF:000001">
    <property type="entry name" value="leishmanolysin-like peptidase isoform X2"/>
    <property type="match status" value="1"/>
</dbReference>
<evidence type="ECO:0000256" key="8">
    <source>
        <dbReference type="PIRSR" id="PIRSR601577-1"/>
    </source>
</evidence>
<dbReference type="Pfam" id="PF01457">
    <property type="entry name" value="Peptidase_M8"/>
    <property type="match status" value="1"/>
</dbReference>
<dbReference type="EMBL" id="SKCS01000090">
    <property type="protein sequence ID" value="TNN17501.1"/>
    <property type="molecule type" value="Genomic_DNA"/>
</dbReference>
<sequence>MKRIIHGGYTQGIQTRQMNSRGLNIIPLFAPGFHNTPKANFLKNHIVDKALGFWQSALGVRKPSNRNVLIRRDCVNDRLRFFPTQNGTFNVVCEQNCLPSAKCHTMQVPQNFLQACRTPGGTSGSDGGGIPGNAYLMIIDASPGGLCNDGWLIAYANSCQLEPDTDRPILGFINFCPNRLEENYPMNRILLSTAIHEMGHALGFNRNLYAFYRDENGRPRTPRDRNTGMPSTPRGEFGIFAPSQNVVTEVPRTWRSARTALTRKTAAFVLPNVLKFARNHFNCPNLDGVDLENEGSSATYMTHFEKRVVHDELMAGSVELQSIVSRLTLSVFQDSGWYDVNYDMAQDWKWGRNLGCDFVTKSCSEYMAMQRSRNAPTGPWCDYMDPSRIQCGSHNNAFNYCNMIRMQQPLPPDKQHVTNSRDAEFMAGDSKLHDGCAVLQPIPNIDGRGQSSVCVHEENNQRLGQNPLMQVYGRNSMCVGHGKERWGQHGDLGASCHEYSCKNGLMIIIGQSSISCPPQGGMVKVSAGGINGFAECPPCKQVCRQC</sequence>
<keyword evidence="2 10" id="KW-0645">Protease</keyword>
<evidence type="ECO:0000313" key="12">
    <source>
        <dbReference type="EMBL" id="TNN17501.1"/>
    </source>
</evidence>
<dbReference type="EC" id="3.4.24.-" evidence="10"/>
<keyword evidence="4 10" id="KW-0378">Hydrolase</keyword>
<evidence type="ECO:0000256" key="9">
    <source>
        <dbReference type="PIRSR" id="PIRSR601577-2"/>
    </source>
</evidence>
<organism evidence="12 13">
    <name type="scientific">Schistosoma japonicum</name>
    <name type="common">Blood fluke</name>
    <dbReference type="NCBI Taxonomy" id="6182"/>
    <lineage>
        <taxon>Eukaryota</taxon>
        <taxon>Metazoa</taxon>
        <taxon>Spiralia</taxon>
        <taxon>Lophotrochozoa</taxon>
        <taxon>Platyhelminthes</taxon>
        <taxon>Trematoda</taxon>
        <taxon>Digenea</taxon>
        <taxon>Strigeidida</taxon>
        <taxon>Schistosomatoidea</taxon>
        <taxon>Schistosomatidae</taxon>
        <taxon>Schistosoma</taxon>
    </lineage>
</organism>
<evidence type="ECO:0000256" key="4">
    <source>
        <dbReference type="ARBA" id="ARBA00022801"/>
    </source>
</evidence>
<feature type="region of interest" description="Disordered" evidence="11">
    <location>
        <begin position="215"/>
        <end position="234"/>
    </location>
</feature>
<dbReference type="GO" id="GO:0016020">
    <property type="term" value="C:membrane"/>
    <property type="evidence" value="ECO:0007669"/>
    <property type="project" value="InterPro"/>
</dbReference>
<dbReference type="AlphaFoldDB" id="A0A4Z2DLW5"/>
<dbReference type="Gene3D" id="3.10.170.20">
    <property type="match status" value="1"/>
</dbReference>
<reference evidence="12 13" key="1">
    <citation type="submission" date="2019-03" db="EMBL/GenBank/DDBJ databases">
        <title>An improved genome assembly of the fluke Schistosoma japonicum.</title>
        <authorList>
            <person name="Hu W."/>
            <person name="Luo F."/>
            <person name="Yin M."/>
            <person name="Mo X."/>
            <person name="Sun C."/>
            <person name="Wu Q."/>
            <person name="Zhu B."/>
            <person name="Xiang M."/>
            <person name="Wang J."/>
            <person name="Wang Y."/>
            <person name="Zhang T."/>
            <person name="Xu B."/>
            <person name="Zheng H."/>
            <person name="Feng Z."/>
        </authorList>
    </citation>
    <scope>NUCLEOTIDE SEQUENCE [LARGE SCALE GENOMIC DNA]</scope>
    <source>
        <strain evidence="12">HuSjv2</strain>
        <tissue evidence="12">Worms</tissue>
    </source>
</reference>
<comment type="cofactor">
    <cofactor evidence="9 10">
        <name>Zn(2+)</name>
        <dbReference type="ChEBI" id="CHEBI:29105"/>
    </cofactor>
    <text evidence="9 10">Binds 1 zinc ion per subunit.</text>
</comment>
<keyword evidence="13" id="KW-1185">Reference proteome</keyword>
<keyword evidence="5 9" id="KW-0862">Zinc</keyword>
<dbReference type="GO" id="GO:0006508">
    <property type="term" value="P:proteolysis"/>
    <property type="evidence" value="ECO:0007669"/>
    <property type="project" value="UniProtKB-KW"/>
</dbReference>
<feature type="binding site" evidence="9">
    <location>
        <position position="303"/>
    </location>
    <ligand>
        <name>Zn(2+)</name>
        <dbReference type="ChEBI" id="CHEBI:29105"/>
        <note>catalytic</note>
    </ligand>
</feature>
<feature type="binding site" evidence="9">
    <location>
        <position position="196"/>
    </location>
    <ligand>
        <name>Zn(2+)</name>
        <dbReference type="ChEBI" id="CHEBI:29105"/>
        <note>catalytic</note>
    </ligand>
</feature>
<evidence type="ECO:0000256" key="1">
    <source>
        <dbReference type="ARBA" id="ARBA00005860"/>
    </source>
</evidence>
<dbReference type="Gene3D" id="3.90.132.10">
    <property type="entry name" value="Leishmanolysin , domain 2"/>
    <property type="match status" value="1"/>
</dbReference>
<dbReference type="Proteomes" id="UP000311919">
    <property type="component" value="Unassembled WGS sequence"/>
</dbReference>
<dbReference type="GO" id="GO:0007155">
    <property type="term" value="P:cell adhesion"/>
    <property type="evidence" value="ECO:0007669"/>
    <property type="project" value="InterPro"/>
</dbReference>
<evidence type="ECO:0000256" key="5">
    <source>
        <dbReference type="ARBA" id="ARBA00022833"/>
    </source>
</evidence>